<proteinExistence type="predicted"/>
<organism evidence="1">
    <name type="scientific">Medicago truncatula</name>
    <name type="common">Barrel medic</name>
    <name type="synonym">Medicago tribuloides</name>
    <dbReference type="NCBI Taxonomy" id="3880"/>
    <lineage>
        <taxon>Eukaryota</taxon>
        <taxon>Viridiplantae</taxon>
        <taxon>Streptophyta</taxon>
        <taxon>Embryophyta</taxon>
        <taxon>Tracheophyta</taxon>
        <taxon>Spermatophyta</taxon>
        <taxon>Magnoliopsida</taxon>
        <taxon>eudicotyledons</taxon>
        <taxon>Gunneridae</taxon>
        <taxon>Pentapetalae</taxon>
        <taxon>rosids</taxon>
        <taxon>fabids</taxon>
        <taxon>Fabales</taxon>
        <taxon>Fabaceae</taxon>
        <taxon>Papilionoideae</taxon>
        <taxon>50 kb inversion clade</taxon>
        <taxon>NPAAA clade</taxon>
        <taxon>Hologalegina</taxon>
        <taxon>IRL clade</taxon>
        <taxon>Trifolieae</taxon>
        <taxon>Medicago</taxon>
    </lineage>
</organism>
<name>A0A396JFE2_MEDTR</name>
<evidence type="ECO:0000313" key="1">
    <source>
        <dbReference type="EMBL" id="RHN75972.1"/>
    </source>
</evidence>
<dbReference type="AlphaFoldDB" id="A0A396JFE2"/>
<accession>A0A396JFE2</accession>
<gene>
    <name evidence="1" type="ORF">MtrunA17_Chr2g0326961</name>
</gene>
<dbReference type="Gramene" id="rna12237">
    <property type="protein sequence ID" value="RHN75972.1"/>
    <property type="gene ID" value="gene12237"/>
</dbReference>
<reference evidence="1" key="1">
    <citation type="journal article" date="2018" name="Nat. Plants">
        <title>Whole-genome landscape of Medicago truncatula symbiotic genes.</title>
        <authorList>
            <person name="Pecrix Y."/>
            <person name="Gamas P."/>
            <person name="Carrere S."/>
        </authorList>
    </citation>
    <scope>NUCLEOTIDE SEQUENCE</scope>
    <source>
        <tissue evidence="1">Leaves</tissue>
    </source>
</reference>
<dbReference type="EMBL" id="PSQE01000002">
    <property type="protein sequence ID" value="RHN75972.1"/>
    <property type="molecule type" value="Genomic_DNA"/>
</dbReference>
<sequence length="62" mass="7820">MQKYRRRNYGFYISCIEDYIPITKFVDLYPPMDHLHHHKFRAWSTIMEINLRMKDKFIDMHK</sequence>
<dbReference type="Proteomes" id="UP000265566">
    <property type="component" value="Chromosome 2"/>
</dbReference>
<protein>
    <submittedName>
        <fullName evidence="1">Uncharacterized protein</fullName>
    </submittedName>
</protein>
<comment type="caution">
    <text evidence="1">The sequence shown here is derived from an EMBL/GenBank/DDBJ whole genome shotgun (WGS) entry which is preliminary data.</text>
</comment>